<organism evidence="1 2">
    <name type="scientific">Saccharothrix xinjiangensis</name>
    <dbReference type="NCBI Taxonomy" id="204798"/>
    <lineage>
        <taxon>Bacteria</taxon>
        <taxon>Bacillati</taxon>
        <taxon>Actinomycetota</taxon>
        <taxon>Actinomycetes</taxon>
        <taxon>Pseudonocardiales</taxon>
        <taxon>Pseudonocardiaceae</taxon>
        <taxon>Saccharothrix</taxon>
    </lineage>
</organism>
<gene>
    <name evidence="1" type="ORF">ACFPFM_19340</name>
</gene>
<name>A0ABV9Y2M5_9PSEU</name>
<keyword evidence="2" id="KW-1185">Reference proteome</keyword>
<evidence type="ECO:0000313" key="2">
    <source>
        <dbReference type="Proteomes" id="UP001595833"/>
    </source>
</evidence>
<accession>A0ABV9Y2M5</accession>
<dbReference type="SUPFAM" id="SSF82171">
    <property type="entry name" value="DPP6 N-terminal domain-like"/>
    <property type="match status" value="1"/>
</dbReference>
<dbReference type="Proteomes" id="UP001595833">
    <property type="component" value="Unassembled WGS sequence"/>
</dbReference>
<dbReference type="RefSeq" id="WP_344040798.1">
    <property type="nucleotide sequence ID" value="NZ_BAAAKE010000025.1"/>
</dbReference>
<protein>
    <submittedName>
        <fullName evidence="1">Uncharacterized protein</fullName>
    </submittedName>
</protein>
<proteinExistence type="predicted"/>
<dbReference type="EMBL" id="JBHSJB010000017">
    <property type="protein sequence ID" value="MFC5055902.1"/>
    <property type="molecule type" value="Genomic_DNA"/>
</dbReference>
<evidence type="ECO:0000313" key="1">
    <source>
        <dbReference type="EMBL" id="MFC5055902.1"/>
    </source>
</evidence>
<comment type="caution">
    <text evidence="1">The sequence shown here is derived from an EMBL/GenBank/DDBJ whole genome shotgun (WGS) entry which is preliminary data.</text>
</comment>
<reference evidence="2" key="1">
    <citation type="journal article" date="2019" name="Int. J. Syst. Evol. Microbiol.">
        <title>The Global Catalogue of Microorganisms (GCM) 10K type strain sequencing project: providing services to taxonomists for standard genome sequencing and annotation.</title>
        <authorList>
            <consortium name="The Broad Institute Genomics Platform"/>
            <consortium name="The Broad Institute Genome Sequencing Center for Infectious Disease"/>
            <person name="Wu L."/>
            <person name="Ma J."/>
        </authorList>
    </citation>
    <scope>NUCLEOTIDE SEQUENCE [LARGE SCALE GENOMIC DNA]</scope>
    <source>
        <strain evidence="2">KCTC 12848</strain>
    </source>
</reference>
<sequence length="367" mass="39745">MEDTSILAVFEGYPLSDMFPHEMFSSLRFAEGMSTPPVKIVPQEDGSVTRHNLPTHCPAWDTLYRPVMHNNVWQLQKWKASTCKYANLVSFDNAHGEPASIVRCVTIPGEAAKPLTPNGLICLLNNDIPFAVVAPGDTDLKPQFWDPKQVITDLDEPLVDVAAAPRGAVLFGVGNRPNGSGFVAAMVPPGNPPPPGIDPSYNCVKNPGGVACSADGKYVVVVGSDGKKATVLCLQPSPAHGYDVDLETDGTYGTSGLYQFIDGTTCYVLLTRVTVRGYDYRSTIWKIDLENEKASRVDTSHADEVIEGIGMDPTGSVWVCSWIKDSDSWAQGVYNLDSPTTVYSTGEPTATTPNKSNTFAIRRLAWT</sequence>